<dbReference type="PRINTS" id="PR00878">
    <property type="entry name" value="CHOLNESTRASE"/>
</dbReference>
<feature type="domain" description="Carboxylesterase type B" evidence="9">
    <location>
        <begin position="45"/>
        <end position="269"/>
    </location>
</feature>
<evidence type="ECO:0000256" key="2">
    <source>
        <dbReference type="ARBA" id="ARBA00022487"/>
    </source>
</evidence>
<keyword evidence="8" id="KW-0732">Signal</keyword>
<reference evidence="10 11" key="1">
    <citation type="journal article" date="2018" name="Nat. Ecol. Evol.">
        <title>Genomic signatures of mitonuclear coevolution across populations of Tigriopus californicus.</title>
        <authorList>
            <person name="Barreto F.S."/>
            <person name="Watson E.T."/>
            <person name="Lima T.G."/>
            <person name="Willett C.S."/>
            <person name="Edmands S."/>
            <person name="Li W."/>
            <person name="Burton R.S."/>
        </authorList>
    </citation>
    <scope>NUCLEOTIDE SEQUENCE [LARGE SCALE GENOMIC DNA]</scope>
    <source>
        <strain evidence="10 11">San Diego</strain>
    </source>
</reference>
<evidence type="ECO:0000256" key="8">
    <source>
        <dbReference type="SAM" id="SignalP"/>
    </source>
</evidence>
<gene>
    <name evidence="10" type="ORF">TCAL_07563</name>
</gene>
<accession>A0A553PQU0</accession>
<comment type="similarity">
    <text evidence="1">Belongs to the type-B carboxylesterase/lipase family.</text>
</comment>
<dbReference type="OMA" id="MEAINCT"/>
<protein>
    <recommendedName>
        <fullName evidence="9">Carboxylesterase type B domain-containing protein</fullName>
    </recommendedName>
</protein>
<dbReference type="InterPro" id="IPR002018">
    <property type="entry name" value="CarbesteraseB"/>
</dbReference>
<dbReference type="STRING" id="6832.A0A553PQU0"/>
<keyword evidence="3" id="KW-0378">Hydrolase</keyword>
<evidence type="ECO:0000256" key="1">
    <source>
        <dbReference type="ARBA" id="ARBA00005964"/>
    </source>
</evidence>
<evidence type="ECO:0000313" key="11">
    <source>
        <dbReference type="Proteomes" id="UP000318571"/>
    </source>
</evidence>
<feature type="signal peptide" evidence="8">
    <location>
        <begin position="1"/>
        <end position="30"/>
    </location>
</feature>
<dbReference type="AlphaFoldDB" id="A0A553PQU0"/>
<dbReference type="EMBL" id="VCGU01000002">
    <property type="protein sequence ID" value="TRY80040.1"/>
    <property type="molecule type" value="Genomic_DNA"/>
</dbReference>
<dbReference type="InterPro" id="IPR029058">
    <property type="entry name" value="AB_hydrolase_fold"/>
</dbReference>
<sequence length="272" mass="29801">MCHFPIMSRSLKNTFLILCLVSCAFWPCWPQSAVSAASDGEPNLVRSTRSGRIRGVRQKGGNGKDVDMWWGVPYAEPPVGDLRFRAPQPVKRWKGIKDALDKPNSCVQISDTMFPGFSGAEMWNANTRQSEDCLYLNIAVPTTKLNNSAVMVWIYGGSFYSGTSTLDVYDPKILASEQNIIVASLQYRVASLGFLYLGDEGVDGNAGLLDQRLAIKWIRDNIHVFGGNPNNITLFSESAGSASVAFHLLAPGSNPFFSQAILQSAAATNQRR</sequence>
<dbReference type="PANTHER" id="PTHR43918:SF12">
    <property type="entry name" value="ACETYLCHOLINESTERASE 1"/>
    <property type="match status" value="1"/>
</dbReference>
<name>A0A553PQU0_TIGCA</name>
<evidence type="ECO:0000256" key="4">
    <source>
        <dbReference type="ARBA" id="ARBA00023157"/>
    </source>
</evidence>
<evidence type="ECO:0000259" key="9">
    <source>
        <dbReference type="Pfam" id="PF00135"/>
    </source>
</evidence>
<evidence type="ECO:0000256" key="7">
    <source>
        <dbReference type="ARBA" id="ARBA00048484"/>
    </source>
</evidence>
<dbReference type="Pfam" id="PF00135">
    <property type="entry name" value="COesterase"/>
    <property type="match status" value="1"/>
</dbReference>
<dbReference type="GO" id="GO:0006581">
    <property type="term" value="P:acetylcholine catabolic process"/>
    <property type="evidence" value="ECO:0007669"/>
    <property type="project" value="TreeGrafter"/>
</dbReference>
<evidence type="ECO:0000313" key="10">
    <source>
        <dbReference type="EMBL" id="TRY80040.1"/>
    </source>
</evidence>
<dbReference type="GO" id="GO:0019695">
    <property type="term" value="P:choline metabolic process"/>
    <property type="evidence" value="ECO:0007669"/>
    <property type="project" value="TreeGrafter"/>
</dbReference>
<keyword evidence="4" id="KW-1015">Disulfide bond</keyword>
<keyword evidence="2" id="KW-0719">Serine esterase</keyword>
<evidence type="ECO:0000256" key="6">
    <source>
        <dbReference type="ARBA" id="ARBA00037263"/>
    </source>
</evidence>
<feature type="chain" id="PRO_5021780003" description="Carboxylesterase type B domain-containing protein" evidence="8">
    <location>
        <begin position="31"/>
        <end position="272"/>
    </location>
</feature>
<dbReference type="InterPro" id="IPR050654">
    <property type="entry name" value="AChE-related_enzymes"/>
</dbReference>
<comment type="caution">
    <text evidence="10">The sequence shown here is derived from an EMBL/GenBank/DDBJ whole genome shotgun (WGS) entry which is preliminary data.</text>
</comment>
<dbReference type="InterPro" id="IPR000997">
    <property type="entry name" value="Cholinesterase"/>
</dbReference>
<dbReference type="GO" id="GO:0003990">
    <property type="term" value="F:acetylcholinesterase activity"/>
    <property type="evidence" value="ECO:0007669"/>
    <property type="project" value="UniProtKB-EC"/>
</dbReference>
<comment type="function">
    <text evidence="6">Rapidly hydrolyzes choline released into the synapse.</text>
</comment>
<dbReference type="Proteomes" id="UP000318571">
    <property type="component" value="Chromosome 6"/>
</dbReference>
<evidence type="ECO:0000256" key="5">
    <source>
        <dbReference type="ARBA" id="ARBA00023180"/>
    </source>
</evidence>
<dbReference type="GO" id="GO:0005886">
    <property type="term" value="C:plasma membrane"/>
    <property type="evidence" value="ECO:0007669"/>
    <property type="project" value="TreeGrafter"/>
</dbReference>
<keyword evidence="11" id="KW-1185">Reference proteome</keyword>
<keyword evidence="5" id="KW-0325">Glycoprotein</keyword>
<comment type="catalytic activity">
    <reaction evidence="7">
        <text>acetylcholine + H2O = choline + acetate + H(+)</text>
        <dbReference type="Rhea" id="RHEA:17561"/>
        <dbReference type="ChEBI" id="CHEBI:15354"/>
        <dbReference type="ChEBI" id="CHEBI:15355"/>
        <dbReference type="ChEBI" id="CHEBI:15377"/>
        <dbReference type="ChEBI" id="CHEBI:15378"/>
        <dbReference type="ChEBI" id="CHEBI:30089"/>
        <dbReference type="EC" id="3.1.1.7"/>
    </reaction>
</comment>
<dbReference type="Gene3D" id="3.40.50.1820">
    <property type="entry name" value="alpha/beta hydrolase"/>
    <property type="match status" value="1"/>
</dbReference>
<organism evidence="10 11">
    <name type="scientific">Tigriopus californicus</name>
    <name type="common">Marine copepod</name>
    <dbReference type="NCBI Taxonomy" id="6832"/>
    <lineage>
        <taxon>Eukaryota</taxon>
        <taxon>Metazoa</taxon>
        <taxon>Ecdysozoa</taxon>
        <taxon>Arthropoda</taxon>
        <taxon>Crustacea</taxon>
        <taxon>Multicrustacea</taxon>
        <taxon>Hexanauplia</taxon>
        <taxon>Copepoda</taxon>
        <taxon>Harpacticoida</taxon>
        <taxon>Harpacticidae</taxon>
        <taxon>Tigriopus</taxon>
    </lineage>
</organism>
<dbReference type="SUPFAM" id="SSF53474">
    <property type="entry name" value="alpha/beta-Hydrolases"/>
    <property type="match status" value="1"/>
</dbReference>
<evidence type="ECO:0000256" key="3">
    <source>
        <dbReference type="ARBA" id="ARBA00022801"/>
    </source>
</evidence>
<dbReference type="GO" id="GO:0005615">
    <property type="term" value="C:extracellular space"/>
    <property type="evidence" value="ECO:0007669"/>
    <property type="project" value="TreeGrafter"/>
</dbReference>
<proteinExistence type="inferred from homology"/>
<dbReference type="PANTHER" id="PTHR43918">
    <property type="entry name" value="ACETYLCHOLINESTERASE"/>
    <property type="match status" value="1"/>
</dbReference>